<dbReference type="STRING" id="872965.SE16_06850"/>
<dbReference type="Proteomes" id="UP000037784">
    <property type="component" value="Unassembled WGS sequence"/>
</dbReference>
<dbReference type="GO" id="GO:0008446">
    <property type="term" value="F:GDP-mannose 4,6-dehydratase activity"/>
    <property type="evidence" value="ECO:0007669"/>
    <property type="project" value="UniProtKB-EC"/>
</dbReference>
<sequence length="333" mass="37412">MARVCDKRSKRNVRVFITGISGFAGSFLAEHLLANGYEVWGLVHRGPGHVAHIQTQLTLRQGDITDFESVYAVLAECRPARIYHLAAQSFVPRSWENPWETLENNIRGQLNVLEAARRLDSAPRILVVGSNEAYGRVQPNELPISETTPFRPISPYGVSKATQDLMGYQYWATYGMHVVRVRPFNHIGPRQSAQFVAAAFASQLAEIEAGVRPPVLYVGNLDAKRDFSDVRDVVRAYHLALEEGTAGEVYNVGSGEARSVQSLLDTLLAFTSVEVRVERDPARMRPSDIPEVRADIRKIQATTGWAPEIPFEQSVRDVLDYWRQRVRARFHSS</sequence>
<evidence type="ECO:0000259" key="6">
    <source>
        <dbReference type="Pfam" id="PF16363"/>
    </source>
</evidence>
<reference evidence="7 8" key="1">
    <citation type="journal article" date="2015" name="Genome Announc.">
        <title>Draft Genome Sequence of a Heterotrophic Facultative Anaerobic Thermophilic Bacterium, Ardenticatena maritima Strain 110ST.</title>
        <authorList>
            <person name="Kawaichi S."/>
            <person name="Yoshida T."/>
            <person name="Sako Y."/>
            <person name="Nakamura R."/>
        </authorList>
    </citation>
    <scope>NUCLEOTIDE SEQUENCE [LARGE SCALE GENOMIC DNA]</scope>
    <source>
        <strain evidence="7 8">110S</strain>
    </source>
</reference>
<organism evidence="7 8">
    <name type="scientific">Ardenticatena maritima</name>
    <dbReference type="NCBI Taxonomy" id="872965"/>
    <lineage>
        <taxon>Bacteria</taxon>
        <taxon>Bacillati</taxon>
        <taxon>Chloroflexota</taxon>
        <taxon>Ardenticatenia</taxon>
        <taxon>Ardenticatenales</taxon>
        <taxon>Ardenticatenaceae</taxon>
        <taxon>Ardenticatena</taxon>
    </lineage>
</organism>
<keyword evidence="5" id="KW-0812">Transmembrane</keyword>
<dbReference type="Gene3D" id="3.90.25.10">
    <property type="entry name" value="UDP-galactose 4-epimerase, domain 1"/>
    <property type="match status" value="1"/>
</dbReference>
<keyword evidence="5" id="KW-0472">Membrane</keyword>
<dbReference type="PANTHER" id="PTHR43000">
    <property type="entry name" value="DTDP-D-GLUCOSE 4,6-DEHYDRATASE-RELATED"/>
    <property type="match status" value="1"/>
</dbReference>
<dbReference type="Gene3D" id="3.40.50.720">
    <property type="entry name" value="NAD(P)-binding Rossmann-like Domain"/>
    <property type="match status" value="1"/>
</dbReference>
<evidence type="ECO:0000313" key="7">
    <source>
        <dbReference type="EMBL" id="GAP62522.1"/>
    </source>
</evidence>
<gene>
    <name evidence="7" type="primary">gmd</name>
    <name evidence="7" type="ORF">ARMA_0945</name>
</gene>
<dbReference type="InterPro" id="IPR036291">
    <property type="entry name" value="NAD(P)-bd_dom_sf"/>
</dbReference>
<protein>
    <submittedName>
        <fullName evidence="7">GDPmannose 4,6-dehydratase</fullName>
        <ecNumber evidence="7">4.2.1.47</ecNumber>
    </submittedName>
</protein>
<evidence type="ECO:0000256" key="5">
    <source>
        <dbReference type="SAM" id="Phobius"/>
    </source>
</evidence>
<evidence type="ECO:0000256" key="4">
    <source>
        <dbReference type="ARBA" id="ARBA00059383"/>
    </source>
</evidence>
<keyword evidence="5" id="KW-1133">Transmembrane helix</keyword>
<comment type="caution">
    <text evidence="7">The sequence shown here is derived from an EMBL/GenBank/DDBJ whole genome shotgun (WGS) entry which is preliminary data.</text>
</comment>
<accession>A0A0M8K7U6</accession>
<reference evidence="8" key="2">
    <citation type="submission" date="2015-08" db="EMBL/GenBank/DDBJ databases">
        <title>Draft Genome Sequence of a Heterotrophic Facultative Anaerobic Bacterium Ardenticatena maritima Strain 110S.</title>
        <authorList>
            <person name="Kawaichi S."/>
            <person name="Yoshida T."/>
            <person name="Sako Y."/>
            <person name="Nakamura R."/>
        </authorList>
    </citation>
    <scope>NUCLEOTIDE SEQUENCE [LARGE SCALE GENOMIC DNA]</scope>
    <source>
        <strain evidence="8">110S</strain>
    </source>
</reference>
<dbReference type="FunFam" id="3.40.50.720:FF:000924">
    <property type="entry name" value="GDP-mannose 4,6 dehydratase"/>
    <property type="match status" value="1"/>
</dbReference>
<evidence type="ECO:0000313" key="8">
    <source>
        <dbReference type="Proteomes" id="UP000037784"/>
    </source>
</evidence>
<dbReference type="EC" id="4.2.1.47" evidence="7"/>
<feature type="transmembrane region" description="Helical" evidence="5">
    <location>
        <begin position="12"/>
        <end position="29"/>
    </location>
</feature>
<keyword evidence="3 7" id="KW-0456">Lyase</keyword>
<dbReference type="InterPro" id="IPR016040">
    <property type="entry name" value="NAD(P)-bd_dom"/>
</dbReference>
<comment type="cofactor">
    <cofactor evidence="2">
        <name>NADP(+)</name>
        <dbReference type="ChEBI" id="CHEBI:58349"/>
    </cofactor>
</comment>
<dbReference type="EMBL" id="BBZA01000062">
    <property type="protein sequence ID" value="GAP62522.1"/>
    <property type="molecule type" value="Genomic_DNA"/>
</dbReference>
<comment type="catalytic activity">
    <reaction evidence="1">
        <text>GDP-alpha-D-mannose = GDP-4-dehydro-alpha-D-rhamnose + H2O</text>
        <dbReference type="Rhea" id="RHEA:23820"/>
        <dbReference type="ChEBI" id="CHEBI:15377"/>
        <dbReference type="ChEBI" id="CHEBI:57527"/>
        <dbReference type="ChEBI" id="CHEBI:57964"/>
        <dbReference type="EC" id="4.2.1.47"/>
    </reaction>
</comment>
<feature type="domain" description="NAD(P)-binding" evidence="6">
    <location>
        <begin position="16"/>
        <end position="317"/>
    </location>
</feature>
<dbReference type="Pfam" id="PF16363">
    <property type="entry name" value="GDP_Man_Dehyd"/>
    <property type="match status" value="1"/>
</dbReference>
<dbReference type="InParanoid" id="A0A0M8K7U6"/>
<evidence type="ECO:0000256" key="1">
    <source>
        <dbReference type="ARBA" id="ARBA00000188"/>
    </source>
</evidence>
<dbReference type="CDD" id="cd05260">
    <property type="entry name" value="GDP_MD_SDR_e"/>
    <property type="match status" value="1"/>
</dbReference>
<dbReference type="AlphaFoldDB" id="A0A0M8K7U6"/>
<proteinExistence type="predicted"/>
<name>A0A0M8K7U6_9CHLR</name>
<evidence type="ECO:0000256" key="3">
    <source>
        <dbReference type="ARBA" id="ARBA00023239"/>
    </source>
</evidence>
<evidence type="ECO:0000256" key="2">
    <source>
        <dbReference type="ARBA" id="ARBA00001937"/>
    </source>
</evidence>
<keyword evidence="8" id="KW-1185">Reference proteome</keyword>
<comment type="function">
    <text evidence="4">Catalyzes the conversion of GDP-D-mannose to GDP-4-dehydro-6-deoxy-D-mannose.</text>
</comment>
<dbReference type="SUPFAM" id="SSF51735">
    <property type="entry name" value="NAD(P)-binding Rossmann-fold domains"/>
    <property type="match status" value="1"/>
</dbReference>